<comment type="caution">
    <text evidence="1">The sequence shown here is derived from an EMBL/GenBank/DDBJ whole genome shotgun (WGS) entry which is preliminary data.</text>
</comment>
<gene>
    <name evidence="1" type="ORF">DUI87_22884</name>
</gene>
<name>A0A3M0JZJ0_HIRRU</name>
<dbReference type="EMBL" id="QRBI01000144">
    <property type="protein sequence ID" value="RMC00277.1"/>
    <property type="molecule type" value="Genomic_DNA"/>
</dbReference>
<dbReference type="STRING" id="333673.A0A3M0JZJ0"/>
<accession>A0A3M0JZJ0</accession>
<proteinExistence type="predicted"/>
<reference evidence="1 2" key="1">
    <citation type="submission" date="2018-07" db="EMBL/GenBank/DDBJ databases">
        <title>A high quality draft genome assembly of the barn swallow (H. rustica rustica).</title>
        <authorList>
            <person name="Formenti G."/>
            <person name="Chiara M."/>
            <person name="Poveda L."/>
            <person name="Francoijs K.-J."/>
            <person name="Bonisoli-Alquati A."/>
            <person name="Canova L."/>
            <person name="Gianfranceschi L."/>
            <person name="Horner D.S."/>
            <person name="Saino N."/>
        </authorList>
    </citation>
    <scope>NUCLEOTIDE SEQUENCE [LARGE SCALE GENOMIC DNA]</scope>
    <source>
        <strain evidence="1">Chelidonia</strain>
        <tissue evidence="1">Blood</tissue>
    </source>
</reference>
<protein>
    <submittedName>
        <fullName evidence="1">Uncharacterized protein</fullName>
    </submittedName>
</protein>
<organism evidence="1 2">
    <name type="scientific">Hirundo rustica rustica</name>
    <dbReference type="NCBI Taxonomy" id="333673"/>
    <lineage>
        <taxon>Eukaryota</taxon>
        <taxon>Metazoa</taxon>
        <taxon>Chordata</taxon>
        <taxon>Craniata</taxon>
        <taxon>Vertebrata</taxon>
        <taxon>Euteleostomi</taxon>
        <taxon>Archelosauria</taxon>
        <taxon>Archosauria</taxon>
        <taxon>Dinosauria</taxon>
        <taxon>Saurischia</taxon>
        <taxon>Theropoda</taxon>
        <taxon>Coelurosauria</taxon>
        <taxon>Aves</taxon>
        <taxon>Neognathae</taxon>
        <taxon>Neoaves</taxon>
        <taxon>Telluraves</taxon>
        <taxon>Australaves</taxon>
        <taxon>Passeriformes</taxon>
        <taxon>Sylvioidea</taxon>
        <taxon>Hirundinidae</taxon>
        <taxon>Hirundo</taxon>
    </lineage>
</organism>
<dbReference type="AlphaFoldDB" id="A0A3M0JZJ0"/>
<evidence type="ECO:0000313" key="2">
    <source>
        <dbReference type="Proteomes" id="UP000269221"/>
    </source>
</evidence>
<sequence length="170" mass="18494">MRLKRLARESPIREVAEIMAKFREECRSTGRRIAIEKDLDQTRKTICGSEAITGNQGEILSRGQRGGSEAQDKVKAPLQACRRVAEKMPGTKGPGGAECEPGCAQVDKKASGILACSENSVTSRTRLYSALVMLYVEPGVQFQACHYKKDIEVLEHVQKKAGEGSGAQVS</sequence>
<dbReference type="Proteomes" id="UP000269221">
    <property type="component" value="Unassembled WGS sequence"/>
</dbReference>
<evidence type="ECO:0000313" key="1">
    <source>
        <dbReference type="EMBL" id="RMC00277.1"/>
    </source>
</evidence>
<dbReference type="OrthoDB" id="10422982at2759"/>
<keyword evidence="2" id="KW-1185">Reference proteome</keyword>